<evidence type="ECO:0000256" key="1">
    <source>
        <dbReference type="ARBA" id="ARBA00022729"/>
    </source>
</evidence>
<keyword evidence="5" id="KW-1185">Reference proteome</keyword>
<dbReference type="Pfam" id="PF00395">
    <property type="entry name" value="SLH"/>
    <property type="match status" value="3"/>
</dbReference>
<reference evidence="4 5" key="1">
    <citation type="submission" date="2023-10" db="EMBL/GenBank/DDBJ databases">
        <title>Niallia locisalis sp.nov. isolated from a salt pond sample.</title>
        <authorList>
            <person name="Li X.-J."/>
            <person name="Dong L."/>
        </authorList>
    </citation>
    <scope>NUCLEOTIDE SEQUENCE [LARGE SCALE GENOMIC DNA]</scope>
    <source>
        <strain evidence="4 5">DSM 29761</strain>
    </source>
</reference>
<proteinExistence type="predicted"/>
<dbReference type="PROSITE" id="PS51272">
    <property type="entry name" value="SLH"/>
    <property type="match status" value="3"/>
</dbReference>
<protein>
    <submittedName>
        <fullName evidence="4">S-layer homology domain-containing protein</fullName>
    </submittedName>
</protein>
<dbReference type="RefSeq" id="WP_338449607.1">
    <property type="nucleotide sequence ID" value="NZ_CP137640.1"/>
</dbReference>
<dbReference type="PANTHER" id="PTHR43308">
    <property type="entry name" value="OUTER MEMBRANE PROTEIN ALPHA-RELATED"/>
    <property type="match status" value="1"/>
</dbReference>
<sequence length="450" mass="49663">MLKLIRLAAFVVVMFLLAPSAGLAAGFYDVSKAYTFYDEIEFLTSKQIITGYSDGSFKPEASVTRAEAAIMIGRALGLNGDPQDTRFSDVTANVTGSGYIAKAVERGIISGFPDNTYRPYQPVTRAQMAIFLDKAFTLKNANPDNIFTDISENMIAYPSILNAYANGIVNGFSDATYKPDYSVVRGHFSAFLARALEPSFRSNPGFAVESVSGWDQEAEVTEVDIDHEWIMRLNYELDEYGLKNLYDYIYVVREGDSQPEILEPLVYDNLKVVNLPLWNLYDFDETYTLFIKEGLTSKTGKPLAEPVAIKFHTNKPDFSVKQSVEKDGVQFDIIADPSDEKVYVKVKATNKSSQPIPYISGSGCDPGLDAALVTETADGPVKVGGKWSTAANCSLAIRELTLQPGESIEIVEVLYPPTQPFDEEIYLKTVLPTGTMENPKKPIEVSVPLQ</sequence>
<name>A0ABZ2CEI2_9BACI</name>
<dbReference type="InterPro" id="IPR001119">
    <property type="entry name" value="SLH_dom"/>
</dbReference>
<feature type="domain" description="SLH" evidence="3">
    <location>
        <begin position="87"/>
        <end position="146"/>
    </location>
</feature>
<dbReference type="Proteomes" id="UP001357223">
    <property type="component" value="Chromosome"/>
</dbReference>
<dbReference type="InterPro" id="IPR051465">
    <property type="entry name" value="Cell_Envelope_Struct_Comp"/>
</dbReference>
<dbReference type="EMBL" id="CP137640">
    <property type="protein sequence ID" value="WVX80676.1"/>
    <property type="molecule type" value="Genomic_DNA"/>
</dbReference>
<feature type="signal peptide" evidence="2">
    <location>
        <begin position="1"/>
        <end position="24"/>
    </location>
</feature>
<gene>
    <name evidence="4" type="ORF">R4Z09_26105</name>
</gene>
<feature type="domain" description="SLH" evidence="3">
    <location>
        <begin position="23"/>
        <end position="86"/>
    </location>
</feature>
<evidence type="ECO:0000313" key="5">
    <source>
        <dbReference type="Proteomes" id="UP001357223"/>
    </source>
</evidence>
<evidence type="ECO:0000256" key="2">
    <source>
        <dbReference type="SAM" id="SignalP"/>
    </source>
</evidence>
<feature type="domain" description="SLH" evidence="3">
    <location>
        <begin position="147"/>
        <end position="206"/>
    </location>
</feature>
<dbReference type="PANTHER" id="PTHR43308:SF5">
    <property type="entry name" value="S-LAYER PROTEIN _ PEPTIDOGLYCAN ENDO-BETA-N-ACETYLGLUCOSAMINIDASE"/>
    <property type="match status" value="1"/>
</dbReference>
<feature type="chain" id="PRO_5045113070" evidence="2">
    <location>
        <begin position="25"/>
        <end position="450"/>
    </location>
</feature>
<keyword evidence="1 2" id="KW-0732">Signal</keyword>
<accession>A0ABZ2CEI2</accession>
<organism evidence="4 5">
    <name type="scientific">Niallia oryzisoli</name>
    <dbReference type="NCBI Taxonomy" id="1737571"/>
    <lineage>
        <taxon>Bacteria</taxon>
        <taxon>Bacillati</taxon>
        <taxon>Bacillota</taxon>
        <taxon>Bacilli</taxon>
        <taxon>Bacillales</taxon>
        <taxon>Bacillaceae</taxon>
        <taxon>Niallia</taxon>
    </lineage>
</organism>
<evidence type="ECO:0000313" key="4">
    <source>
        <dbReference type="EMBL" id="WVX80676.1"/>
    </source>
</evidence>
<evidence type="ECO:0000259" key="3">
    <source>
        <dbReference type="PROSITE" id="PS51272"/>
    </source>
</evidence>